<evidence type="ECO:0000313" key="2">
    <source>
        <dbReference type="Proteomes" id="UP000053105"/>
    </source>
</evidence>
<name>A0A0M9A5S4_9HYME</name>
<dbReference type="EMBL" id="KQ435728">
    <property type="protein sequence ID" value="KOX77807.1"/>
    <property type="molecule type" value="Genomic_DNA"/>
</dbReference>
<dbReference type="AlphaFoldDB" id="A0A0M9A5S4"/>
<dbReference type="Proteomes" id="UP000053105">
    <property type="component" value="Unassembled WGS sequence"/>
</dbReference>
<gene>
    <name evidence="1" type="ORF">WN51_10597</name>
</gene>
<accession>A0A0M9A5S4</accession>
<evidence type="ECO:0000313" key="1">
    <source>
        <dbReference type="EMBL" id="KOX77807.1"/>
    </source>
</evidence>
<keyword evidence="2" id="KW-1185">Reference proteome</keyword>
<proteinExistence type="predicted"/>
<organism evidence="1 2">
    <name type="scientific">Melipona quadrifasciata</name>
    <dbReference type="NCBI Taxonomy" id="166423"/>
    <lineage>
        <taxon>Eukaryota</taxon>
        <taxon>Metazoa</taxon>
        <taxon>Ecdysozoa</taxon>
        <taxon>Arthropoda</taxon>
        <taxon>Hexapoda</taxon>
        <taxon>Insecta</taxon>
        <taxon>Pterygota</taxon>
        <taxon>Neoptera</taxon>
        <taxon>Endopterygota</taxon>
        <taxon>Hymenoptera</taxon>
        <taxon>Apocrita</taxon>
        <taxon>Aculeata</taxon>
        <taxon>Apoidea</taxon>
        <taxon>Anthophila</taxon>
        <taxon>Apidae</taxon>
        <taxon>Melipona</taxon>
    </lineage>
</organism>
<protein>
    <submittedName>
        <fullName evidence="1">Uncharacterized protein</fullName>
    </submittedName>
</protein>
<sequence>MYSYGTLLLNSSFLSEFPSLDSDVQHLRGGFGLQYTNSGSMSHPHKLRHDQLMNIVEDQKSIQSRISLLTSDVQLTVLTRPNLVRKSTLEISGARGNFLKLVLKTRTLRSEACKTHVMYIASHNYWSDVTLPIWTDVYMKRENRKEKGKDRIMIVTDYILKCEASILITVLANDLDE</sequence>
<reference evidence="1 2" key="1">
    <citation type="submission" date="2015-07" db="EMBL/GenBank/DDBJ databases">
        <title>The genome of Melipona quadrifasciata.</title>
        <authorList>
            <person name="Pan H."/>
            <person name="Kapheim K."/>
        </authorList>
    </citation>
    <scope>NUCLEOTIDE SEQUENCE [LARGE SCALE GENOMIC DNA]</scope>
    <source>
        <strain evidence="1">0111107301</strain>
        <tissue evidence="1">Whole body</tissue>
    </source>
</reference>